<dbReference type="EMBL" id="CP012673">
    <property type="protein sequence ID" value="AUX42460.1"/>
    <property type="molecule type" value="Genomic_DNA"/>
</dbReference>
<evidence type="ECO:0000313" key="2">
    <source>
        <dbReference type="Proteomes" id="UP000238348"/>
    </source>
</evidence>
<sequence>MFGLGCGNGLVLDAEQCVILHDSFRSMDPDSIEQEPATLETPRLLGANGGPIEQRLERWLNALATNWHGAVPREAWSAPLLTDVVPAASGSVVRRAMNGSTQ</sequence>
<evidence type="ECO:0000313" key="1">
    <source>
        <dbReference type="EMBL" id="AUX42460.1"/>
    </source>
</evidence>
<name>A0A2L0ET45_SORCE</name>
<dbReference type="Proteomes" id="UP000238348">
    <property type="component" value="Chromosome"/>
</dbReference>
<dbReference type="AlphaFoldDB" id="A0A2L0ET45"/>
<reference evidence="1 2" key="1">
    <citation type="submission" date="2015-09" db="EMBL/GenBank/DDBJ databases">
        <title>Sorangium comparison.</title>
        <authorList>
            <person name="Zaburannyi N."/>
            <person name="Bunk B."/>
            <person name="Overmann J."/>
            <person name="Mueller R."/>
        </authorList>
    </citation>
    <scope>NUCLEOTIDE SEQUENCE [LARGE SCALE GENOMIC DNA]</scope>
    <source>
        <strain evidence="1 2">So ce26</strain>
    </source>
</reference>
<proteinExistence type="predicted"/>
<organism evidence="1 2">
    <name type="scientific">Sorangium cellulosum</name>
    <name type="common">Polyangium cellulosum</name>
    <dbReference type="NCBI Taxonomy" id="56"/>
    <lineage>
        <taxon>Bacteria</taxon>
        <taxon>Pseudomonadati</taxon>
        <taxon>Myxococcota</taxon>
        <taxon>Polyangia</taxon>
        <taxon>Polyangiales</taxon>
        <taxon>Polyangiaceae</taxon>
        <taxon>Sorangium</taxon>
    </lineage>
</organism>
<protein>
    <submittedName>
        <fullName evidence="1">Uncharacterized protein</fullName>
    </submittedName>
</protein>
<accession>A0A2L0ET45</accession>
<gene>
    <name evidence="1" type="ORF">SOCE26_038930</name>
</gene>